<evidence type="ECO:0008006" key="4">
    <source>
        <dbReference type="Google" id="ProtNLM"/>
    </source>
</evidence>
<feature type="non-terminal residue" evidence="2">
    <location>
        <position position="1"/>
    </location>
</feature>
<evidence type="ECO:0000313" key="3">
    <source>
        <dbReference type="Proteomes" id="UP000002729"/>
    </source>
</evidence>
<evidence type="ECO:0000256" key="1">
    <source>
        <dbReference type="SAM" id="MobiDB-lite"/>
    </source>
</evidence>
<feature type="region of interest" description="Disordered" evidence="1">
    <location>
        <begin position="1"/>
        <end position="23"/>
    </location>
</feature>
<dbReference type="KEGG" id="aaf:AURANDRAFT_69546"/>
<dbReference type="RefSeq" id="XP_009043566.1">
    <property type="nucleotide sequence ID" value="XM_009045318.1"/>
</dbReference>
<dbReference type="AlphaFoldDB" id="F0YT24"/>
<keyword evidence="3" id="KW-1185">Reference proteome</keyword>
<gene>
    <name evidence="2" type="ORF">AURANDRAFT_69546</name>
</gene>
<dbReference type="Proteomes" id="UP000002729">
    <property type="component" value="Unassembled WGS sequence"/>
</dbReference>
<feature type="non-terminal residue" evidence="2">
    <location>
        <position position="304"/>
    </location>
</feature>
<protein>
    <recommendedName>
        <fullName evidence="4">HEAT repeat-containing protein 1</fullName>
    </recommendedName>
</protein>
<dbReference type="GeneID" id="20227602"/>
<organism evidence="3">
    <name type="scientific">Aureococcus anophagefferens</name>
    <name type="common">Harmful bloom alga</name>
    <dbReference type="NCBI Taxonomy" id="44056"/>
    <lineage>
        <taxon>Eukaryota</taxon>
        <taxon>Sar</taxon>
        <taxon>Stramenopiles</taxon>
        <taxon>Ochrophyta</taxon>
        <taxon>Pelagophyceae</taxon>
        <taxon>Pelagomonadales</taxon>
        <taxon>Pelagomonadaceae</taxon>
        <taxon>Aureococcus</taxon>
    </lineage>
</organism>
<dbReference type="InParanoid" id="F0YT24"/>
<accession>F0YT24</accession>
<reference evidence="2 3" key="1">
    <citation type="journal article" date="2011" name="Proc. Natl. Acad. Sci. U.S.A.">
        <title>Niche of harmful alga Aureococcus anophagefferens revealed through ecogenomics.</title>
        <authorList>
            <person name="Gobler C.J."/>
            <person name="Berry D.L."/>
            <person name="Dyhrman S.T."/>
            <person name="Wilhelm S.W."/>
            <person name="Salamov A."/>
            <person name="Lobanov A.V."/>
            <person name="Zhang Y."/>
            <person name="Collier J.L."/>
            <person name="Wurch L.L."/>
            <person name="Kustka A.B."/>
            <person name="Dill B.D."/>
            <person name="Shah M."/>
            <person name="VerBerkmoes N.C."/>
            <person name="Kuo A."/>
            <person name="Terry A."/>
            <person name="Pangilinan J."/>
            <person name="Lindquist E.A."/>
            <person name="Lucas S."/>
            <person name="Paulsen I.T."/>
            <person name="Hattenrath-Lehmann T.K."/>
            <person name="Talmage S.C."/>
            <person name="Walker E.A."/>
            <person name="Koch F."/>
            <person name="Burson A.M."/>
            <person name="Marcoval M.A."/>
            <person name="Tang Y.Z."/>
            <person name="Lecleir G.R."/>
            <person name="Coyne K.J."/>
            <person name="Berg G.M."/>
            <person name="Bertrand E.M."/>
            <person name="Saito M.A."/>
            <person name="Gladyshev V.N."/>
            <person name="Grigoriev I.V."/>
        </authorList>
    </citation>
    <scope>NUCLEOTIDE SEQUENCE [LARGE SCALE GENOMIC DNA]</scope>
    <source>
        <strain evidence="3">CCMP 1984</strain>
    </source>
</reference>
<dbReference type="Gene3D" id="1.25.10.10">
    <property type="entry name" value="Leucine-rich Repeat Variant"/>
    <property type="match status" value="1"/>
</dbReference>
<name>F0YT24_AURAN</name>
<sequence>VAAPEVAASEADDAPEARRAGEGDDASAAVLVNALAEQCCSPHWDLRRDGVVALRSALASPRVAASSGDGVAWRSLAEATHDAHHKVNLAALEALAATLRGCSDAVAGEAFSARVLDPGQFDGAATVLGCAAVGAAKRLVDPRQPTRHAAGQALHELRRTFAPAVLLEGVAPALDRCRPLKARAALHEFAAAVARVDGDAGRRGFFDDAARLGDVVLRVARTLDQTLDRGPGDDGAAAAFAAAARLAVAVRRCDAEAFSDRCAALAAEHRRAVGDALRDLAPGFDAQLKDARRRHVARRAAPAE</sequence>
<proteinExistence type="predicted"/>
<dbReference type="InterPro" id="IPR011989">
    <property type="entry name" value="ARM-like"/>
</dbReference>
<dbReference type="EMBL" id="GL834256">
    <property type="protein sequence ID" value="EGB01735.1"/>
    <property type="molecule type" value="Genomic_DNA"/>
</dbReference>
<evidence type="ECO:0000313" key="2">
    <source>
        <dbReference type="EMBL" id="EGB01735.1"/>
    </source>
</evidence>